<dbReference type="HAMAP" id="MF_00527">
    <property type="entry name" value="3MGH"/>
    <property type="match status" value="1"/>
</dbReference>
<dbReference type="AlphaFoldDB" id="A0A9Q2W7Q9"/>
<dbReference type="EMBL" id="JAHEWX010000028">
    <property type="protein sequence ID" value="MBT1543343.1"/>
    <property type="molecule type" value="Genomic_DNA"/>
</dbReference>
<dbReference type="InterPro" id="IPR036995">
    <property type="entry name" value="MPG_sf"/>
</dbReference>
<dbReference type="Gene3D" id="3.10.300.10">
    <property type="entry name" value="Methylpurine-DNA glycosylase (MPG)"/>
    <property type="match status" value="1"/>
</dbReference>
<evidence type="ECO:0000256" key="2">
    <source>
        <dbReference type="ARBA" id="ARBA00022763"/>
    </source>
</evidence>
<gene>
    <name evidence="6" type="ORF">KK103_16395</name>
</gene>
<dbReference type="PANTHER" id="PTHR10429:SF0">
    <property type="entry name" value="DNA-3-METHYLADENINE GLYCOSYLASE"/>
    <property type="match status" value="1"/>
</dbReference>
<sequence length="232" mass="23598">MTEGIAALLAEPAPVIAPALLGATIAGRGVTLRITEVEAYSGTTDPGSHGHRGMTERNRHLFGPPGTLYAYRSYGIHTCVNVVSGPAGTSSGSLLRGAQVVEGLDLARARRGPTVADVALARGPGNLGGALGAVLGQDDGTSLLDGSGPFVLTLAPGLEARLASAGPARVIDELLSETLPGPRAGAAVPRISRGPRTGVGGIAGGVQYPWRFWLTGDPTVSTYRRHKGALDP</sequence>
<accession>A0A9Q2W7Q9</accession>
<dbReference type="RefSeq" id="WP_214563600.1">
    <property type="nucleotide sequence ID" value="NZ_JAHEWX010000028.1"/>
</dbReference>
<comment type="similarity">
    <text evidence="1 5">Belongs to the DNA glycosylase MPG family.</text>
</comment>
<evidence type="ECO:0000256" key="1">
    <source>
        <dbReference type="ARBA" id="ARBA00009232"/>
    </source>
</evidence>
<proteinExistence type="inferred from homology"/>
<dbReference type="GO" id="GO:0003677">
    <property type="term" value="F:DNA binding"/>
    <property type="evidence" value="ECO:0007669"/>
    <property type="project" value="InterPro"/>
</dbReference>
<dbReference type="InterPro" id="IPR003180">
    <property type="entry name" value="MPG"/>
</dbReference>
<comment type="caution">
    <text evidence="6">The sequence shown here is derived from an EMBL/GenBank/DDBJ whole genome shotgun (WGS) entry which is preliminary data.</text>
</comment>
<dbReference type="GO" id="GO:0006284">
    <property type="term" value="P:base-excision repair"/>
    <property type="evidence" value="ECO:0007669"/>
    <property type="project" value="InterPro"/>
</dbReference>
<keyword evidence="6" id="KW-0326">Glycosidase</keyword>
<dbReference type="InterPro" id="IPR011034">
    <property type="entry name" value="Formyl_transferase-like_C_sf"/>
</dbReference>
<keyword evidence="4 5" id="KW-0234">DNA repair</keyword>
<keyword evidence="2 5" id="KW-0227">DNA damage</keyword>
<name>A0A9Q2W7Q9_9MICO</name>
<dbReference type="GO" id="GO:0003905">
    <property type="term" value="F:alkylbase DNA N-glycosylase activity"/>
    <property type="evidence" value="ECO:0007669"/>
    <property type="project" value="InterPro"/>
</dbReference>
<organism evidence="6 7">
    <name type="scientific">Curtobacterium flaccumfaciens pv. flaccumfaciens</name>
    <dbReference type="NCBI Taxonomy" id="138532"/>
    <lineage>
        <taxon>Bacteria</taxon>
        <taxon>Bacillati</taxon>
        <taxon>Actinomycetota</taxon>
        <taxon>Actinomycetes</taxon>
        <taxon>Micrococcales</taxon>
        <taxon>Microbacteriaceae</taxon>
        <taxon>Curtobacterium</taxon>
    </lineage>
</organism>
<dbReference type="NCBIfam" id="NF002003">
    <property type="entry name" value="PRK00802.1-3"/>
    <property type="match status" value="1"/>
</dbReference>
<evidence type="ECO:0000256" key="4">
    <source>
        <dbReference type="ARBA" id="ARBA00023204"/>
    </source>
</evidence>
<keyword evidence="3 5" id="KW-0378">Hydrolase</keyword>
<reference evidence="6" key="1">
    <citation type="submission" date="2021-05" db="EMBL/GenBank/DDBJ databases">
        <title>Whole genome sequence of Curtobacterium flaccumfaciens pv. flaccumfaciens strain CFBP 3417.</title>
        <authorList>
            <person name="Osdaghi E."/>
            <person name="Taghouti G."/>
            <person name="Portier P."/>
            <person name="Fazliarab A."/>
            <person name="Taghavi S.M."/>
            <person name="Briand M."/>
            <person name="Le-Saux M."/>
            <person name="Jacques M.-A."/>
        </authorList>
    </citation>
    <scope>NUCLEOTIDE SEQUENCE</scope>
    <source>
        <strain evidence="6">CFBP 3417</strain>
    </source>
</reference>
<dbReference type="NCBIfam" id="TIGR00567">
    <property type="entry name" value="3mg"/>
    <property type="match status" value="1"/>
</dbReference>
<evidence type="ECO:0000313" key="7">
    <source>
        <dbReference type="Proteomes" id="UP000709437"/>
    </source>
</evidence>
<dbReference type="Pfam" id="PF02245">
    <property type="entry name" value="Pur_DNA_glyco"/>
    <property type="match status" value="1"/>
</dbReference>
<dbReference type="PANTHER" id="PTHR10429">
    <property type="entry name" value="DNA-3-METHYLADENINE GLYCOSYLASE"/>
    <property type="match status" value="1"/>
</dbReference>
<evidence type="ECO:0000256" key="5">
    <source>
        <dbReference type="HAMAP-Rule" id="MF_00527"/>
    </source>
</evidence>
<dbReference type="SUPFAM" id="SSF50486">
    <property type="entry name" value="FMT C-terminal domain-like"/>
    <property type="match status" value="1"/>
</dbReference>
<dbReference type="Proteomes" id="UP000709437">
    <property type="component" value="Unassembled WGS sequence"/>
</dbReference>
<evidence type="ECO:0000313" key="6">
    <source>
        <dbReference type="EMBL" id="MBT1543343.1"/>
    </source>
</evidence>
<evidence type="ECO:0000256" key="3">
    <source>
        <dbReference type="ARBA" id="ARBA00022801"/>
    </source>
</evidence>
<protein>
    <recommendedName>
        <fullName evidence="5">Putative 3-methyladenine DNA glycosylase</fullName>
        <ecNumber evidence="5">3.2.2.-</ecNumber>
    </recommendedName>
</protein>
<dbReference type="CDD" id="cd00540">
    <property type="entry name" value="AAG"/>
    <property type="match status" value="1"/>
</dbReference>
<dbReference type="EC" id="3.2.2.-" evidence="5"/>